<dbReference type="EMBL" id="JACHMN010000002">
    <property type="protein sequence ID" value="MBB5871785.1"/>
    <property type="molecule type" value="Genomic_DNA"/>
</dbReference>
<keyword evidence="1" id="KW-0812">Transmembrane</keyword>
<keyword evidence="1" id="KW-0472">Membrane</keyword>
<feature type="domain" description="DUF6311" evidence="2">
    <location>
        <begin position="95"/>
        <end position="380"/>
    </location>
</feature>
<name>A0A841BVT1_9ACTN</name>
<dbReference type="AlphaFoldDB" id="A0A841BVT1"/>
<dbReference type="Proteomes" id="UP000587527">
    <property type="component" value="Unassembled WGS sequence"/>
</dbReference>
<comment type="caution">
    <text evidence="3">The sequence shown here is derived from an EMBL/GenBank/DDBJ whole genome shotgun (WGS) entry which is preliminary data.</text>
</comment>
<feature type="transmembrane region" description="Helical" evidence="1">
    <location>
        <begin position="432"/>
        <end position="453"/>
    </location>
</feature>
<organism evidence="3 4">
    <name type="scientific">Allocatelliglobosispora scoriae</name>
    <dbReference type="NCBI Taxonomy" id="643052"/>
    <lineage>
        <taxon>Bacteria</taxon>
        <taxon>Bacillati</taxon>
        <taxon>Actinomycetota</taxon>
        <taxon>Actinomycetes</taxon>
        <taxon>Micromonosporales</taxon>
        <taxon>Micromonosporaceae</taxon>
        <taxon>Allocatelliglobosispora</taxon>
    </lineage>
</organism>
<keyword evidence="1" id="KW-1133">Transmembrane helix</keyword>
<sequence>MTASESTSISDPAAVESVTGRSHRPGRFVNWLRTRPTGFRDAAAVLVIILGAVAVFGELWAGGGHRALVGNADDQMLFEWMFTHAANSVVGLDNPLLAPSLGAPTTANLMGNTSLLLLAIPLTPVTLLLGPGVSYAVTVTACLAGTAIAWYAFLRRVVGTPRDAALAGALFCGFAPGIVSQSIGHPQMAAQFLVPLLVALCLRLGEPGRTRRTGVALGLVIAAQILLGEEVLLITVLAFGTFAIAYALQRPAEVRRRLGGAAASLAIAAAVSLALVGYPLWLQFFSPYAYRTIPNGIFAADLGSYLTYATHSLAGSPRAAAAVSPNVSEQTTFFGLPLLVAGVAATVWLWRLVWLRTAAITALIFLVAALGAEPKWSKQPIGVPGPWRVFSDLPVLHDIITTRLALVATPVLGLLIAASWQAARKPRRSGRAVAWLWPTALAAAMLPTLPTVLPAVAVSPVPEFITSGDWRRCADPGGTIVAYAGRLDGLRKAQMRWQGAAGIGYASPNGYYIARAADGLGRWGQPIRRTDVLVDRVARTGVVEPITPLLVGQVRADLAYWGAHCLIVDERMPHLASIESLLTALTGVHPLHSGGIVGWDLRGR</sequence>
<evidence type="ECO:0000259" key="2">
    <source>
        <dbReference type="Pfam" id="PF19830"/>
    </source>
</evidence>
<feature type="transmembrane region" description="Helical" evidence="1">
    <location>
        <begin position="260"/>
        <end position="281"/>
    </location>
</feature>
<feature type="transmembrane region" description="Helical" evidence="1">
    <location>
        <begin position="217"/>
        <end position="248"/>
    </location>
</feature>
<protein>
    <recommendedName>
        <fullName evidence="2">DUF6311 domain-containing protein</fullName>
    </recommendedName>
</protein>
<keyword evidence="4" id="KW-1185">Reference proteome</keyword>
<feature type="transmembrane region" description="Helical" evidence="1">
    <location>
        <begin position="132"/>
        <end position="153"/>
    </location>
</feature>
<accession>A0A841BVT1</accession>
<feature type="transmembrane region" description="Helical" evidence="1">
    <location>
        <begin position="331"/>
        <end position="350"/>
    </location>
</feature>
<dbReference type="RefSeq" id="WP_184840070.1">
    <property type="nucleotide sequence ID" value="NZ_JACHMN010000002.1"/>
</dbReference>
<reference evidence="3 4" key="1">
    <citation type="submission" date="2020-08" db="EMBL/GenBank/DDBJ databases">
        <title>Sequencing the genomes of 1000 actinobacteria strains.</title>
        <authorList>
            <person name="Klenk H.-P."/>
        </authorList>
    </citation>
    <scope>NUCLEOTIDE SEQUENCE [LARGE SCALE GENOMIC DNA]</scope>
    <source>
        <strain evidence="3 4">DSM 45362</strain>
    </source>
</reference>
<feature type="transmembrane region" description="Helical" evidence="1">
    <location>
        <begin position="357"/>
        <end position="376"/>
    </location>
</feature>
<evidence type="ECO:0000256" key="1">
    <source>
        <dbReference type="SAM" id="Phobius"/>
    </source>
</evidence>
<feature type="transmembrane region" description="Helical" evidence="1">
    <location>
        <begin position="165"/>
        <end position="183"/>
    </location>
</feature>
<evidence type="ECO:0000313" key="4">
    <source>
        <dbReference type="Proteomes" id="UP000587527"/>
    </source>
</evidence>
<feature type="transmembrane region" description="Helical" evidence="1">
    <location>
        <begin position="396"/>
        <end position="420"/>
    </location>
</feature>
<gene>
    <name evidence="3" type="ORF">F4553_005164</name>
</gene>
<dbReference type="InterPro" id="IPR046278">
    <property type="entry name" value="DUF6311"/>
</dbReference>
<feature type="transmembrane region" description="Helical" evidence="1">
    <location>
        <begin position="42"/>
        <end position="61"/>
    </location>
</feature>
<evidence type="ECO:0000313" key="3">
    <source>
        <dbReference type="EMBL" id="MBB5871785.1"/>
    </source>
</evidence>
<dbReference type="Pfam" id="PF19830">
    <property type="entry name" value="DUF6311"/>
    <property type="match status" value="1"/>
</dbReference>
<proteinExistence type="predicted"/>